<organism evidence="1 2">
    <name type="scientific">Allochromatium tepidum</name>
    <dbReference type="NCBI Taxonomy" id="553982"/>
    <lineage>
        <taxon>Bacteria</taxon>
        <taxon>Pseudomonadati</taxon>
        <taxon>Pseudomonadota</taxon>
        <taxon>Gammaproteobacteria</taxon>
        <taxon>Chromatiales</taxon>
        <taxon>Chromatiaceae</taxon>
        <taxon>Allochromatium</taxon>
    </lineage>
</organism>
<keyword evidence="1" id="KW-0614">Plasmid</keyword>
<evidence type="ECO:0000313" key="1">
    <source>
        <dbReference type="EMBL" id="BCU08442.1"/>
    </source>
</evidence>
<dbReference type="SMART" id="SM00671">
    <property type="entry name" value="SEL1"/>
    <property type="match status" value="3"/>
</dbReference>
<dbReference type="SUPFAM" id="SSF81901">
    <property type="entry name" value="HCP-like"/>
    <property type="match status" value="1"/>
</dbReference>
<reference evidence="1 2" key="1">
    <citation type="submission" date="2021-04" db="EMBL/GenBank/DDBJ databases">
        <title>Complete genome sequencing of Allochromatium tepidum strain NZ.</title>
        <authorList>
            <person name="Tsukatani Y."/>
            <person name="Mori H."/>
        </authorList>
    </citation>
    <scope>NUCLEOTIDE SEQUENCE [LARGE SCALE GENOMIC DNA]</scope>
    <source>
        <strain evidence="1 2">NZ</strain>
        <plasmid evidence="1 2">pAt1</plasmid>
    </source>
</reference>
<accession>A0ABN6GEX0</accession>
<evidence type="ECO:0008006" key="3">
    <source>
        <dbReference type="Google" id="ProtNLM"/>
    </source>
</evidence>
<sequence>MPRHAVIALLMGALQVWSVIGVASARAESAPRGDPVVRALRQSEADKAPSVLNQACDLLRRAENSREASVAERQRLLAEIAGKLRDEQPAMLQARGDAARLGLYGLPKNLKQAERFYTLAAERQSAESGYNAALLLYLNSRQKPDQATAKHILNLLQKSTITHYNVKGIVAAQAHFLAAQIHAQGLAGRKDLGKAFLHYRVSARNGYVPGIYRYLRMLSGSVAKLPEDERMPHVQEMRAMASRWKWASPDIMRLMGDLHAAGWVADKDGFYAQYHWRLAARMGATPGASVRTPDAIQALPDPALERRLNSAVEAALKQNKVRPRTYKLEFADVCS</sequence>
<dbReference type="InterPro" id="IPR006597">
    <property type="entry name" value="Sel1-like"/>
</dbReference>
<dbReference type="InterPro" id="IPR011990">
    <property type="entry name" value="TPR-like_helical_dom_sf"/>
</dbReference>
<geneLocation type="plasmid" evidence="1 2">
    <name>pAt1</name>
</geneLocation>
<dbReference type="EMBL" id="AP024564">
    <property type="protein sequence ID" value="BCU08442.1"/>
    <property type="molecule type" value="Genomic_DNA"/>
</dbReference>
<proteinExistence type="predicted"/>
<dbReference type="RefSeq" id="WP_213381940.1">
    <property type="nucleotide sequence ID" value="NZ_AP024564.1"/>
</dbReference>
<gene>
    <name evidence="1" type="ORF">Atep_31190</name>
</gene>
<name>A0ABN6GEX0_9GAMM</name>
<protein>
    <recommendedName>
        <fullName evidence="3">Sel1 repeat family protein</fullName>
    </recommendedName>
</protein>
<evidence type="ECO:0000313" key="2">
    <source>
        <dbReference type="Proteomes" id="UP000680679"/>
    </source>
</evidence>
<keyword evidence="2" id="KW-1185">Reference proteome</keyword>
<dbReference type="Gene3D" id="1.25.40.10">
    <property type="entry name" value="Tetratricopeptide repeat domain"/>
    <property type="match status" value="1"/>
</dbReference>
<dbReference type="Proteomes" id="UP000680679">
    <property type="component" value="Plasmid pAt1"/>
</dbReference>